<sequence>MGRRGGCHPAITRTGAEEQQVFRRTLRATRRSADRRGARSRLLDSQSLLQVCAEQGGASERGRVPHAVRSGPRAGTAVVCGRLHHGALQPGQARADPGRRGFHDRGLRREGTERAIPAGRRRDHPDHGGRVLPGRHRFAGPRIPWSRVRRGEHHRERELDRARPRLRQAQGPSAVLPQGLLRRPSQNVLEPADLLAGIVAQADREGFQRADLPPPVHAGHTRNPPRELRQRHARQAGGPPDHDRARPRHRGQGRGDKVTQGAGHTDGDAAGPAGLGDHHVVSTLHRGDRARPRRRRQAELPQARSGPEVCQGPVVTAAPSNRIAELLAERYASSPVVTWNDVPGEYATSLDEVVGALGDGTYDVIVHRVEGNELGIKTRVYADLDDPARNARRRHLVYRTGERPARPDNWLLDLEAGYGLFTADSAAILVHELGLTDRGIDHIVERHSAAFAVQGRAAAIRERLAEVDPALAPEKLAETVLAFLSAEVLGLDGKDSHRLQEIVTALFEDYSVNDDTGYQALADADLTDFLWSGCAHIYGYRTDSPSVAGLVTWLFDQAWQQWPEARNPARIDFERLRDGRQYDRLFAYLARTAERDLNIADRLRGADLPLDKLAATNVFPVVDEAVIGRLAAAIHRRELSPDAVREILAKRRTTTWFVDQQHSYAALEAAAECLTRIEAFLPVMADAADGIRSYASSWAPIDGAYRRFRNYFAIAETELPTELADRVEKQYLLKYQRPLAEAWQGQVDALTSWSVPGIEPLRGFAAHDLPAKAKTLVIISDAFRYEVGLELAQRVNRESDWFDGTVEPRLAPLPSLTFAGMAAMVPHSKLSLHGEAVRADGASTSGLPARNALWAKSHATAIEFDEVMSMSPADRNALWQSNDALVVYHDTIDKAGHKAPHQVPDACEKAIGDALRIIKMFGSGRMRASRVLVTADHGFLYQRSDLEPTEYLSETPQGDAVVFGRRHVIGEGLKEQSAFRTWTSEALGYDSGDEVQIPRGLHRLRKQGAGYQYVHGGASLQEVVVPLVTLTRGRNATVSKVTVDVNVSTPTITTSTVMVTLLQRDPVQGKTRGRELVIGAYGPDGALLSGQRTVEVASEAQDIRDRGRTVELVLNEEAERYNGQVITIRAEERINGQTTPYQSTTATLQRGFGGFNDAF</sequence>
<protein>
    <submittedName>
        <fullName evidence="2">BREX-1 system phosphatase PglZ type A</fullName>
    </submittedName>
</protein>
<feature type="compositionally biased region" description="Basic and acidic residues" evidence="1">
    <location>
        <begin position="153"/>
        <end position="163"/>
    </location>
</feature>
<gene>
    <name evidence="2" type="primary">pglZ</name>
    <name evidence="2" type="ORF">FK268_06225</name>
</gene>
<feature type="region of interest" description="Disordered" evidence="1">
    <location>
        <begin position="88"/>
        <end position="138"/>
    </location>
</feature>
<feature type="region of interest" description="Disordered" evidence="1">
    <location>
        <begin position="150"/>
        <end position="182"/>
    </location>
</feature>
<keyword evidence="3" id="KW-1185">Reference proteome</keyword>
<dbReference type="NCBIfam" id="TIGR02687">
    <property type="entry name" value="BREX-1 system phosphatase PglZ type A"/>
    <property type="match status" value="1"/>
</dbReference>
<feature type="compositionally biased region" description="Basic and acidic residues" evidence="1">
    <location>
        <begin position="96"/>
        <end position="113"/>
    </location>
</feature>
<proteinExistence type="predicted"/>
<organism evidence="2 3">
    <name type="scientific">Tsukamurella sputi</name>
    <dbReference type="NCBI Taxonomy" id="2591848"/>
    <lineage>
        <taxon>Bacteria</taxon>
        <taxon>Bacillati</taxon>
        <taxon>Actinomycetota</taxon>
        <taxon>Actinomycetes</taxon>
        <taxon>Mycobacteriales</taxon>
        <taxon>Tsukamurellaceae</taxon>
        <taxon>Tsukamurella</taxon>
    </lineage>
</organism>
<feature type="compositionally biased region" description="Basic and acidic residues" evidence="1">
    <location>
        <begin position="276"/>
        <end position="290"/>
    </location>
</feature>
<accession>A0A5C5RP53</accession>
<feature type="region of interest" description="Disordered" evidence="1">
    <location>
        <begin position="209"/>
        <end position="313"/>
    </location>
</feature>
<name>A0A5C5RP53_9ACTN</name>
<dbReference type="Pfam" id="PF08665">
    <property type="entry name" value="PglZ"/>
    <property type="match status" value="1"/>
</dbReference>
<evidence type="ECO:0000313" key="2">
    <source>
        <dbReference type="EMBL" id="TWS24837.1"/>
    </source>
</evidence>
<dbReference type="InterPro" id="IPR014060">
    <property type="entry name" value="PglZ"/>
</dbReference>
<reference evidence="2 3" key="1">
    <citation type="submission" date="2019-06" db="EMBL/GenBank/DDBJ databases">
        <authorList>
            <person name="Teng J.L.L."/>
            <person name="Lee H.H."/>
            <person name="Lau S.K.P."/>
            <person name="Woo P.C.Y."/>
        </authorList>
    </citation>
    <scope>NUCLEOTIDE SEQUENCE [LARGE SCALE GENOMIC DNA]</scope>
    <source>
        <strain evidence="2 3">HKU70</strain>
    </source>
</reference>
<dbReference type="EMBL" id="VIGV01000002">
    <property type="protein sequence ID" value="TWS24837.1"/>
    <property type="molecule type" value="Genomic_DNA"/>
</dbReference>
<dbReference type="Proteomes" id="UP000319792">
    <property type="component" value="Unassembled WGS sequence"/>
</dbReference>
<evidence type="ECO:0000256" key="1">
    <source>
        <dbReference type="SAM" id="MobiDB-lite"/>
    </source>
</evidence>
<dbReference type="AlphaFoldDB" id="A0A5C5RP53"/>
<evidence type="ECO:0000313" key="3">
    <source>
        <dbReference type="Proteomes" id="UP000319792"/>
    </source>
</evidence>
<comment type="caution">
    <text evidence="2">The sequence shown here is derived from an EMBL/GenBank/DDBJ whole genome shotgun (WGS) entry which is preliminary data.</text>
</comment>
<reference evidence="2 3" key="2">
    <citation type="submission" date="2019-08" db="EMBL/GenBank/DDBJ databases">
        <title>Tsukamurella conjunctivitidis sp. nov., Tsukamurella assacharolytica sp. nov. and Tsukamurella sputae sp. nov. isolated from patients with conjunctivitis, bacteraemia (lymphoma) and respiratory infection (sputum) in Hong Kong.</title>
        <authorList>
            <person name="Fok K.M.N."/>
            <person name="Fong J.Y.H."/>
        </authorList>
    </citation>
    <scope>NUCLEOTIDE SEQUENCE [LARGE SCALE GENOMIC DNA]</scope>
    <source>
        <strain evidence="2 3">HKU70</strain>
    </source>
</reference>